<accession>A0A1H2PKU5</accession>
<feature type="compositionally biased region" description="Basic and acidic residues" evidence="1">
    <location>
        <begin position="85"/>
        <end position="96"/>
    </location>
</feature>
<organism evidence="2 3">
    <name type="scientific">Chitinasiproducens palmae</name>
    <dbReference type="NCBI Taxonomy" id="1770053"/>
    <lineage>
        <taxon>Bacteria</taxon>
        <taxon>Pseudomonadati</taxon>
        <taxon>Pseudomonadota</taxon>
        <taxon>Betaproteobacteria</taxon>
        <taxon>Burkholderiales</taxon>
        <taxon>Burkholderiaceae</taxon>
        <taxon>Chitinasiproducens</taxon>
    </lineage>
</organism>
<dbReference type="Proteomes" id="UP000243719">
    <property type="component" value="Unassembled WGS sequence"/>
</dbReference>
<dbReference type="EMBL" id="FNLO01000002">
    <property type="protein sequence ID" value="SDV47087.1"/>
    <property type="molecule type" value="Genomic_DNA"/>
</dbReference>
<reference evidence="3" key="1">
    <citation type="submission" date="2016-09" db="EMBL/GenBank/DDBJ databases">
        <authorList>
            <person name="Varghese N."/>
            <person name="Submissions S."/>
        </authorList>
    </citation>
    <scope>NUCLEOTIDE SEQUENCE [LARGE SCALE GENOMIC DNA]</scope>
    <source>
        <strain evidence="3">JS23</strain>
    </source>
</reference>
<sequence length="1409" mass="154025">MPLESTRELADQRRRVGKFAALHDTAPCPGRGTRRSRRGTDAGDRPPTHANMLRAAMFGMLLLSNAVHSRPLPPARATLAGATGRSHDDGPGDRAGQDTARAVAGVRSAISHPPLAAAYLGATAAGATRAVVARPDGMPSVSVAGGVGGGVSRARTRRDAGEVDRGSVCAAQPRSPLNATLVSESDAKLVTQASQSACDHELIIRYECMARSEELGALLDEARHMRRSRLLTKLRDDPLMTNLVDEMMKRLRGAGDAGPAPTLEVSERVESVADQLIAHSWARFLRHTFLSEPAAAERYTTPVAALDAVARWANCEPVACVLAQLPMDDGQSRIVYAAALLQQIARTGSLYCSDRRAGIGVDDSQLALVPFEKWVERFQERYRDSWRYADRVLALAGNPFPRLPGDDRIRFDGTCFRGATGLKYDEDARTLDEAATYYPGTTCSALNPSREIVDRKHHIGTLAHSLDSVLALLASNNPGVLSADTNPARVNALRAAISGRSPDHEGRDIHPGWLAALHLAYSDGLEPLSLPQVRQLWSDTLFPKVWPLLRLHMASPSTRSSWLDAALARLPPMREALSDHALVQWVTFLRDDVPEQLALAQAAPDGERDQAEIDRLQRWCVAGDRHSFSFYTTPSAHFDLIATNFDERLQALLPLDTLWTLQEAMNASARGDAAAFRNLTAWLDVPWQDAAADLRLRRAEQDDRADLQRQANRFRDAVLAQPSLLARARESLREEGGRFRKPGNVATRAHILASTAKPPATAGGPVLTPGTLLGLLPIVGALPSLYDDYKQRDLAGALIDGGFLLLSVADMYGVTFEKCFTNEVKAALRGSGAILADSEIRESVVAAEQSAKRLRRVGAVYRELDEQSPTGIRRDTVVAHEPATDRLQRIELETLQTSPPALHDRFTVRATSGWLNGLAHFDDAAAVAEARFDDFFALEQGTSSEHAEMLRAMFAEARDSSPSFRRLLAAAHRQAWVVSVNEKSRFQAIFAEDSALEENRITLGLRPDLANVQYMSVAGPQAMRYRRAVLHEWVHGLTGLRDTPVQTACVQQEVEVRRMSAELDATATEVAPGASTLLQRRVEQGRRNLEAAQQALDATYEEMAGQRGPVVYITDRILQECGDGSPERTMYLAGPVGDATRQAVMARRRDPALAQLHTENDRLDRVWVSGLKVDAQTRMALGRKVGDSAVVKAWQQLVTASTANPPGEHALSTWLSRFPPRFTTSALLESTALGILEGATERSQTFRMLLSAWCHSTRTCRPWTFVKRTELVPGEGAGLADRGGRRMSLPVDYGHRMIDLGTHRFIATSLGMQRITSVRAVISGVVDLMLYDLNVLGPATGVAEGRSLGAALEQHILDEVGPSEPLRINGALYAEAEWPSDIDQRISAMRRVALLEDAMIRQGAREPSR</sequence>
<evidence type="ECO:0000313" key="2">
    <source>
        <dbReference type="EMBL" id="SDV47087.1"/>
    </source>
</evidence>
<evidence type="ECO:0000256" key="1">
    <source>
        <dbReference type="SAM" id="MobiDB-lite"/>
    </source>
</evidence>
<feature type="compositionally biased region" description="Basic and acidic residues" evidence="1">
    <location>
        <begin position="38"/>
        <end position="47"/>
    </location>
</feature>
<name>A0A1H2PKU5_9BURK</name>
<proteinExistence type="predicted"/>
<keyword evidence="3" id="KW-1185">Reference proteome</keyword>
<protein>
    <submittedName>
        <fullName evidence="2">Uncharacterized protein</fullName>
    </submittedName>
</protein>
<evidence type="ECO:0000313" key="3">
    <source>
        <dbReference type="Proteomes" id="UP000243719"/>
    </source>
</evidence>
<feature type="region of interest" description="Disordered" evidence="1">
    <location>
        <begin position="15"/>
        <end position="49"/>
    </location>
</feature>
<feature type="region of interest" description="Disordered" evidence="1">
    <location>
        <begin position="74"/>
        <end position="98"/>
    </location>
</feature>
<gene>
    <name evidence="2" type="ORF">SAMN05216551_102259</name>
</gene>